<feature type="transmembrane region" description="Helical" evidence="7">
    <location>
        <begin position="400"/>
        <end position="418"/>
    </location>
</feature>
<protein>
    <recommendedName>
        <fullName evidence="8">Major facilitator superfamily (MFS) profile domain-containing protein</fullName>
    </recommendedName>
</protein>
<feature type="transmembrane region" description="Helical" evidence="7">
    <location>
        <begin position="64"/>
        <end position="83"/>
    </location>
</feature>
<gene>
    <name evidence="9" type="ORF">VTL71DRAFT_7785</name>
</gene>
<comment type="subcellular location">
    <subcellularLocation>
        <location evidence="1">Membrane</location>
        <topology evidence="1">Multi-pass membrane protein</topology>
    </subcellularLocation>
</comment>
<evidence type="ECO:0000256" key="1">
    <source>
        <dbReference type="ARBA" id="ARBA00004141"/>
    </source>
</evidence>
<feature type="compositionally biased region" description="Basic and acidic residues" evidence="6">
    <location>
        <begin position="522"/>
        <end position="547"/>
    </location>
</feature>
<feature type="region of interest" description="Disordered" evidence="6">
    <location>
        <begin position="522"/>
        <end position="556"/>
    </location>
</feature>
<keyword evidence="2" id="KW-0813">Transport</keyword>
<feature type="domain" description="Major facilitator superfamily (MFS) profile" evidence="8">
    <location>
        <begin position="21"/>
        <end position="523"/>
    </location>
</feature>
<keyword evidence="10" id="KW-1185">Reference proteome</keyword>
<sequence length="556" mass="60293">MPPPISKGPPVTWMSLPNKPQLFILALCRLSEPLSNTCLLPYLYYLIRSLQTGDTSQASISRQAGLLVSLFALSQFATSVPWASFANHYGRKPTIIIGLILSIISNIGFGFSTTIPAVMCWRVLAGIGNGNIGVMRTMTAEIVVERKYQSRAFLLLPLVFNSGVVIGLALGGCLADPIVNLPSLFGPSGVFNFANDPKGVAWMRAFPFALPTICNGTALLCSLYLAVFGLKETMPGLEDRKDYGIIVGAAMRRGFRRLFRRESEYMAVEEEDSDNDLMDMRSPLPKTETPIEIRSLSPPRPKLSITSRAIWTREVAVTIVSFGLLPLHNSAFMQVFPVFLSTPLSEIPSTSAIKFNGGLGLASPTIGLFLSAFGIFGILIQLCIYPSLQAWLGTLRSYRVALVMFPFAYLLAPYLCLIPSSHPILQSICIAFILFLQVTARTFGIPSSVILLTNSAPSPLALGAVHGVGNMLSSLSRALGPALGGVIFGWGMDKGVVGIVWWTYLLVVSLGGLAWSWMLKEGERPTEKGTKEESIELAPKEDNEKCGESQAGSSNR</sequence>
<dbReference type="Pfam" id="PF07690">
    <property type="entry name" value="MFS_1"/>
    <property type="match status" value="1"/>
</dbReference>
<dbReference type="PROSITE" id="PS50850">
    <property type="entry name" value="MFS"/>
    <property type="match status" value="1"/>
</dbReference>
<dbReference type="InterPro" id="IPR011701">
    <property type="entry name" value="MFS"/>
</dbReference>
<evidence type="ECO:0000313" key="9">
    <source>
        <dbReference type="EMBL" id="KAL2074007.1"/>
    </source>
</evidence>
<dbReference type="PANTHER" id="PTHR23504">
    <property type="entry name" value="MAJOR FACILITATOR SUPERFAMILY DOMAIN-CONTAINING PROTEIN 10"/>
    <property type="match status" value="1"/>
</dbReference>
<dbReference type="PANTHER" id="PTHR23504:SF6">
    <property type="entry name" value="MULTIDRUG TRANSPORTER, PUTATIVE (AFU_ORTHOLOGUE AFUA_4G08740)-RELATED"/>
    <property type="match status" value="1"/>
</dbReference>
<evidence type="ECO:0000256" key="7">
    <source>
        <dbReference type="SAM" id="Phobius"/>
    </source>
</evidence>
<keyword evidence="4 7" id="KW-1133">Transmembrane helix</keyword>
<name>A0ABR4CVZ4_9HELO</name>
<dbReference type="SUPFAM" id="SSF103473">
    <property type="entry name" value="MFS general substrate transporter"/>
    <property type="match status" value="1"/>
</dbReference>
<keyword evidence="3 7" id="KW-0812">Transmembrane</keyword>
<dbReference type="InterPro" id="IPR036259">
    <property type="entry name" value="MFS_trans_sf"/>
</dbReference>
<accession>A0ABR4CVZ4</accession>
<dbReference type="Proteomes" id="UP001595075">
    <property type="component" value="Unassembled WGS sequence"/>
</dbReference>
<evidence type="ECO:0000256" key="2">
    <source>
        <dbReference type="ARBA" id="ARBA00022448"/>
    </source>
</evidence>
<evidence type="ECO:0000313" key="10">
    <source>
        <dbReference type="Proteomes" id="UP001595075"/>
    </source>
</evidence>
<feature type="transmembrane region" description="Helical" evidence="7">
    <location>
        <begin position="424"/>
        <end position="453"/>
    </location>
</feature>
<feature type="transmembrane region" description="Helical" evidence="7">
    <location>
        <begin position="153"/>
        <end position="179"/>
    </location>
</feature>
<dbReference type="InterPro" id="IPR020846">
    <property type="entry name" value="MFS_dom"/>
</dbReference>
<feature type="transmembrane region" description="Helical" evidence="7">
    <location>
        <begin position="22"/>
        <end position="44"/>
    </location>
</feature>
<feature type="transmembrane region" description="Helical" evidence="7">
    <location>
        <begin position="499"/>
        <end position="519"/>
    </location>
</feature>
<proteinExistence type="predicted"/>
<evidence type="ECO:0000256" key="6">
    <source>
        <dbReference type="SAM" id="MobiDB-lite"/>
    </source>
</evidence>
<comment type="caution">
    <text evidence="9">The sequence shown here is derived from an EMBL/GenBank/DDBJ whole genome shotgun (WGS) entry which is preliminary data.</text>
</comment>
<dbReference type="Gene3D" id="1.20.1250.20">
    <property type="entry name" value="MFS general substrate transporter like domains"/>
    <property type="match status" value="1"/>
</dbReference>
<feature type="transmembrane region" description="Helical" evidence="7">
    <location>
        <begin position="366"/>
        <end position="388"/>
    </location>
</feature>
<evidence type="ECO:0000256" key="5">
    <source>
        <dbReference type="ARBA" id="ARBA00023136"/>
    </source>
</evidence>
<organism evidence="9 10">
    <name type="scientific">Oculimacula yallundae</name>
    <dbReference type="NCBI Taxonomy" id="86028"/>
    <lineage>
        <taxon>Eukaryota</taxon>
        <taxon>Fungi</taxon>
        <taxon>Dikarya</taxon>
        <taxon>Ascomycota</taxon>
        <taxon>Pezizomycotina</taxon>
        <taxon>Leotiomycetes</taxon>
        <taxon>Helotiales</taxon>
        <taxon>Ploettnerulaceae</taxon>
        <taxon>Oculimacula</taxon>
    </lineage>
</organism>
<evidence type="ECO:0000256" key="4">
    <source>
        <dbReference type="ARBA" id="ARBA00022989"/>
    </source>
</evidence>
<reference evidence="9 10" key="1">
    <citation type="journal article" date="2024" name="Commun. Biol.">
        <title>Comparative genomic analysis of thermophilic fungi reveals convergent evolutionary adaptations and gene losses.</title>
        <authorList>
            <person name="Steindorff A.S."/>
            <person name="Aguilar-Pontes M.V."/>
            <person name="Robinson A.J."/>
            <person name="Andreopoulos B."/>
            <person name="LaButti K."/>
            <person name="Kuo A."/>
            <person name="Mondo S."/>
            <person name="Riley R."/>
            <person name="Otillar R."/>
            <person name="Haridas S."/>
            <person name="Lipzen A."/>
            <person name="Grimwood J."/>
            <person name="Schmutz J."/>
            <person name="Clum A."/>
            <person name="Reid I.D."/>
            <person name="Moisan M.C."/>
            <person name="Butler G."/>
            <person name="Nguyen T.T.M."/>
            <person name="Dewar K."/>
            <person name="Conant G."/>
            <person name="Drula E."/>
            <person name="Henrissat B."/>
            <person name="Hansel C."/>
            <person name="Singer S."/>
            <person name="Hutchinson M.I."/>
            <person name="de Vries R.P."/>
            <person name="Natvig D.O."/>
            <person name="Powell A.J."/>
            <person name="Tsang A."/>
            <person name="Grigoriev I.V."/>
        </authorList>
    </citation>
    <scope>NUCLEOTIDE SEQUENCE [LARGE SCALE GENOMIC DNA]</scope>
    <source>
        <strain evidence="9 10">CBS 494.80</strain>
    </source>
</reference>
<dbReference type="EMBL" id="JAZHXI010000002">
    <property type="protein sequence ID" value="KAL2074007.1"/>
    <property type="molecule type" value="Genomic_DNA"/>
</dbReference>
<keyword evidence="5 7" id="KW-0472">Membrane</keyword>
<feature type="transmembrane region" description="Helical" evidence="7">
    <location>
        <begin position="208"/>
        <end position="230"/>
    </location>
</feature>
<feature type="transmembrane region" description="Helical" evidence="7">
    <location>
        <begin position="95"/>
        <end position="121"/>
    </location>
</feature>
<evidence type="ECO:0000256" key="3">
    <source>
        <dbReference type="ARBA" id="ARBA00022692"/>
    </source>
</evidence>
<evidence type="ECO:0000259" key="8">
    <source>
        <dbReference type="PROSITE" id="PS50850"/>
    </source>
</evidence>